<reference evidence="1" key="2">
    <citation type="submission" date="2020-09" db="EMBL/GenBank/DDBJ databases">
        <authorList>
            <person name="Sun Q."/>
            <person name="Ohkuma M."/>
        </authorList>
    </citation>
    <scope>NUCLEOTIDE SEQUENCE</scope>
    <source>
        <strain evidence="1">JCM 15325</strain>
    </source>
</reference>
<evidence type="ECO:0000313" key="1">
    <source>
        <dbReference type="EMBL" id="GGL56609.1"/>
    </source>
</evidence>
<name>A0A917S449_9BACL</name>
<dbReference type="RefSeq" id="WP_188803066.1">
    <property type="nucleotide sequence ID" value="NZ_BMOK01000008.1"/>
</dbReference>
<dbReference type="AlphaFoldDB" id="A0A917S449"/>
<sequence length="73" mass="8114">MTEKILETVSVGLGRITTPLIQIPASMADLALKTEDLIAHLINLRVKAIPLLFHGLNQHFFDGIVDELKAHDR</sequence>
<protein>
    <submittedName>
        <fullName evidence="1">Uncharacterized protein</fullName>
    </submittedName>
</protein>
<gene>
    <name evidence="1" type="ORF">GCM10007968_20740</name>
</gene>
<reference evidence="1" key="1">
    <citation type="journal article" date="2014" name="Int. J. Syst. Evol. Microbiol.">
        <title>Complete genome sequence of Corynebacterium casei LMG S-19264T (=DSM 44701T), isolated from a smear-ripened cheese.</title>
        <authorList>
            <consortium name="US DOE Joint Genome Institute (JGI-PGF)"/>
            <person name="Walter F."/>
            <person name="Albersmeier A."/>
            <person name="Kalinowski J."/>
            <person name="Ruckert C."/>
        </authorList>
    </citation>
    <scope>NUCLEOTIDE SEQUENCE</scope>
    <source>
        <strain evidence="1">JCM 15325</strain>
    </source>
</reference>
<evidence type="ECO:0000313" key="2">
    <source>
        <dbReference type="Proteomes" id="UP000654670"/>
    </source>
</evidence>
<proteinExistence type="predicted"/>
<accession>A0A917S449</accession>
<keyword evidence="2" id="KW-1185">Reference proteome</keyword>
<dbReference type="Proteomes" id="UP000654670">
    <property type="component" value="Unassembled WGS sequence"/>
</dbReference>
<organism evidence="1 2">
    <name type="scientific">Sporolactobacillus putidus</name>
    <dbReference type="NCBI Taxonomy" id="492735"/>
    <lineage>
        <taxon>Bacteria</taxon>
        <taxon>Bacillati</taxon>
        <taxon>Bacillota</taxon>
        <taxon>Bacilli</taxon>
        <taxon>Bacillales</taxon>
        <taxon>Sporolactobacillaceae</taxon>
        <taxon>Sporolactobacillus</taxon>
    </lineage>
</organism>
<dbReference type="EMBL" id="BMOK01000008">
    <property type="protein sequence ID" value="GGL56609.1"/>
    <property type="molecule type" value="Genomic_DNA"/>
</dbReference>
<comment type="caution">
    <text evidence="1">The sequence shown here is derived from an EMBL/GenBank/DDBJ whole genome shotgun (WGS) entry which is preliminary data.</text>
</comment>